<sequence>MYYCITTTIITSTHISITIIVLLFNVPLPRVTHTVSIVAICLQFHYQRSLTEYNK</sequence>
<evidence type="ECO:0000313" key="1">
    <source>
        <dbReference type="EnsemblMetazoa" id="Aqu2.1.09104_001"/>
    </source>
</evidence>
<dbReference type="EnsemblMetazoa" id="Aqu2.1.09104_001">
    <property type="protein sequence ID" value="Aqu2.1.09104_001"/>
    <property type="gene ID" value="Aqu2.1.09104"/>
</dbReference>
<proteinExistence type="predicted"/>
<name>A0A1X7T4E8_AMPQE</name>
<organism evidence="1">
    <name type="scientific">Amphimedon queenslandica</name>
    <name type="common">Sponge</name>
    <dbReference type="NCBI Taxonomy" id="400682"/>
    <lineage>
        <taxon>Eukaryota</taxon>
        <taxon>Metazoa</taxon>
        <taxon>Porifera</taxon>
        <taxon>Demospongiae</taxon>
        <taxon>Heteroscleromorpha</taxon>
        <taxon>Haplosclerida</taxon>
        <taxon>Niphatidae</taxon>
        <taxon>Amphimedon</taxon>
    </lineage>
</organism>
<dbReference type="InParanoid" id="A0A1X7T4E8"/>
<accession>A0A1X7T4E8</accession>
<reference evidence="1" key="1">
    <citation type="submission" date="2017-05" db="UniProtKB">
        <authorList>
            <consortium name="EnsemblMetazoa"/>
        </authorList>
    </citation>
    <scope>IDENTIFICATION</scope>
</reference>
<dbReference type="AlphaFoldDB" id="A0A1X7T4E8"/>
<protein>
    <submittedName>
        <fullName evidence="1">Uncharacterized protein</fullName>
    </submittedName>
</protein>